<reference evidence="5" key="1">
    <citation type="submission" date="2021-03" db="EMBL/GenBank/DDBJ databases">
        <title>Antimicrobial resistance genes in bacteria isolated from Japanese honey, and their potential for conferring macrolide and lincosamide resistance in the American foulbrood pathogen Paenibacillus larvae.</title>
        <authorList>
            <person name="Okamoto M."/>
            <person name="Kumagai M."/>
            <person name="Kanamori H."/>
            <person name="Takamatsu D."/>
        </authorList>
    </citation>
    <scope>NUCLEOTIDE SEQUENCE</scope>
    <source>
        <strain evidence="5">J43TS3</strain>
    </source>
</reference>
<feature type="transmembrane region" description="Helical" evidence="3">
    <location>
        <begin position="36"/>
        <end position="55"/>
    </location>
</feature>
<dbReference type="GO" id="GO:0016747">
    <property type="term" value="F:acyltransferase activity, transferring groups other than amino-acyl groups"/>
    <property type="evidence" value="ECO:0007669"/>
    <property type="project" value="InterPro"/>
</dbReference>
<evidence type="ECO:0000256" key="2">
    <source>
        <dbReference type="ARBA" id="ARBA00007400"/>
    </source>
</evidence>
<feature type="transmembrane region" description="Helical" evidence="3">
    <location>
        <begin position="194"/>
        <end position="215"/>
    </location>
</feature>
<feature type="domain" description="Acyltransferase 3" evidence="4">
    <location>
        <begin position="7"/>
        <end position="323"/>
    </location>
</feature>
<keyword evidence="3" id="KW-0472">Membrane</keyword>
<dbReference type="PANTHER" id="PTHR37312:SF1">
    <property type="entry name" value="MEMBRANE-BOUND ACYLTRANSFERASE YKRP-RELATED"/>
    <property type="match status" value="1"/>
</dbReference>
<keyword evidence="6" id="KW-1185">Reference proteome</keyword>
<keyword evidence="3" id="KW-1133">Transmembrane helix</keyword>
<evidence type="ECO:0000259" key="4">
    <source>
        <dbReference type="Pfam" id="PF01757"/>
    </source>
</evidence>
<dbReference type="EMBL" id="BORP01000001">
    <property type="protein sequence ID" value="GIO26383.1"/>
    <property type="molecule type" value="Genomic_DNA"/>
</dbReference>
<dbReference type="PANTHER" id="PTHR37312">
    <property type="entry name" value="MEMBRANE-BOUND ACYLTRANSFERASE YKRP-RELATED"/>
    <property type="match status" value="1"/>
</dbReference>
<dbReference type="RefSeq" id="WP_212919849.1">
    <property type="nucleotide sequence ID" value="NZ_BORP01000001.1"/>
</dbReference>
<accession>A0A920C6A2</accession>
<sequence>MERDLRISNAKGLLIFLVVFGHLIELSKYSNYELFVFIYAFHMPLFIFISGYLAKRVKVSKIINLILLYLIFQTIFNYFRYLMGTYETIPFHYGTPQFHLWYLVSLGIWYAAAFLLLKLKLTKCVKWVIFIVIVAISFISRWYASEILVLVKNNLFVGFDTYTLSYQRTLSFAPFFFAGFFINKEWFDKISNLLRNQTLKVIGSIAIITFAFVFIENTNRIENAFRGSFGGVMFLDEQNLGAFSVVVLAHYLIATILCILILNWVSKGNTALSYWGDASLTIFLFHPVFVFIIQKHELLSLVKPNTQIVICIFISTLICYVLASKLFVKITNPLCNPYFIIKNIKNKG</sequence>
<comment type="similarity">
    <text evidence="2">Belongs to the acyltransferase 3 family.</text>
</comment>
<keyword evidence="5" id="KW-0012">Acyltransferase</keyword>
<organism evidence="5 6">
    <name type="scientific">Ornithinibacillus bavariensis</name>
    <dbReference type="NCBI Taxonomy" id="545502"/>
    <lineage>
        <taxon>Bacteria</taxon>
        <taxon>Bacillati</taxon>
        <taxon>Bacillota</taxon>
        <taxon>Bacilli</taxon>
        <taxon>Bacillales</taxon>
        <taxon>Bacillaceae</taxon>
        <taxon>Ornithinibacillus</taxon>
    </lineage>
</organism>
<gene>
    <name evidence="5" type="ORF">J43TS3_09940</name>
</gene>
<feature type="transmembrane region" description="Helical" evidence="3">
    <location>
        <begin position="124"/>
        <end position="144"/>
    </location>
</feature>
<feature type="transmembrane region" description="Helical" evidence="3">
    <location>
        <begin position="274"/>
        <end position="293"/>
    </location>
</feature>
<feature type="transmembrane region" description="Helical" evidence="3">
    <location>
        <begin position="305"/>
        <end position="323"/>
    </location>
</feature>
<evidence type="ECO:0000256" key="1">
    <source>
        <dbReference type="ARBA" id="ARBA00004370"/>
    </source>
</evidence>
<feature type="transmembrane region" description="Helical" evidence="3">
    <location>
        <begin position="62"/>
        <end position="79"/>
    </location>
</feature>
<feature type="transmembrane region" description="Helical" evidence="3">
    <location>
        <begin position="12"/>
        <end position="30"/>
    </location>
</feature>
<keyword evidence="3" id="KW-0812">Transmembrane</keyword>
<dbReference type="Proteomes" id="UP000676917">
    <property type="component" value="Unassembled WGS sequence"/>
</dbReference>
<dbReference type="InterPro" id="IPR052734">
    <property type="entry name" value="Nod_factor_acetyltransferase"/>
</dbReference>
<comment type="subcellular location">
    <subcellularLocation>
        <location evidence="1">Membrane</location>
    </subcellularLocation>
</comment>
<comment type="caution">
    <text evidence="5">The sequence shown here is derived from an EMBL/GenBank/DDBJ whole genome shotgun (WGS) entry which is preliminary data.</text>
</comment>
<evidence type="ECO:0000313" key="5">
    <source>
        <dbReference type="EMBL" id="GIO26383.1"/>
    </source>
</evidence>
<feature type="transmembrane region" description="Helical" evidence="3">
    <location>
        <begin position="240"/>
        <end position="262"/>
    </location>
</feature>
<evidence type="ECO:0000313" key="6">
    <source>
        <dbReference type="Proteomes" id="UP000676917"/>
    </source>
</evidence>
<dbReference type="AlphaFoldDB" id="A0A920C6A2"/>
<feature type="transmembrane region" description="Helical" evidence="3">
    <location>
        <begin position="164"/>
        <end position="182"/>
    </location>
</feature>
<feature type="transmembrane region" description="Helical" evidence="3">
    <location>
        <begin position="99"/>
        <end position="117"/>
    </location>
</feature>
<dbReference type="InterPro" id="IPR002656">
    <property type="entry name" value="Acyl_transf_3_dom"/>
</dbReference>
<proteinExistence type="inferred from homology"/>
<name>A0A920C6A2_9BACI</name>
<dbReference type="Pfam" id="PF01757">
    <property type="entry name" value="Acyl_transf_3"/>
    <property type="match status" value="1"/>
</dbReference>
<protein>
    <submittedName>
        <fullName evidence="5">Acyltransferase</fullName>
    </submittedName>
</protein>
<keyword evidence="5" id="KW-0808">Transferase</keyword>
<evidence type="ECO:0000256" key="3">
    <source>
        <dbReference type="SAM" id="Phobius"/>
    </source>
</evidence>